<protein>
    <submittedName>
        <fullName evidence="2">Uncharacterized protein</fullName>
    </submittedName>
</protein>
<dbReference type="Proteomes" id="UP000234323">
    <property type="component" value="Unassembled WGS sequence"/>
</dbReference>
<feature type="non-terminal residue" evidence="2">
    <location>
        <position position="1"/>
    </location>
</feature>
<dbReference type="AlphaFoldDB" id="A0A2I1HC11"/>
<dbReference type="EMBL" id="LLXI01002169">
    <property type="protein sequence ID" value="PKY56399.1"/>
    <property type="molecule type" value="Genomic_DNA"/>
</dbReference>
<evidence type="ECO:0000313" key="2">
    <source>
        <dbReference type="EMBL" id="PKY56399.1"/>
    </source>
</evidence>
<dbReference type="VEuPathDB" id="FungiDB:RhiirA1_461878"/>
<organism evidence="2 3">
    <name type="scientific">Rhizophagus irregularis</name>
    <dbReference type="NCBI Taxonomy" id="588596"/>
    <lineage>
        <taxon>Eukaryota</taxon>
        <taxon>Fungi</taxon>
        <taxon>Fungi incertae sedis</taxon>
        <taxon>Mucoromycota</taxon>
        <taxon>Glomeromycotina</taxon>
        <taxon>Glomeromycetes</taxon>
        <taxon>Glomerales</taxon>
        <taxon>Glomeraceae</taxon>
        <taxon>Rhizophagus</taxon>
    </lineage>
</organism>
<reference evidence="2 3" key="1">
    <citation type="submission" date="2015-10" db="EMBL/GenBank/DDBJ databases">
        <title>Genome analyses suggest a sexual origin of heterokaryosis in a supposedly ancient asexual fungus.</title>
        <authorList>
            <person name="Ropars J."/>
            <person name="Sedzielewska K."/>
            <person name="Noel J."/>
            <person name="Charron P."/>
            <person name="Farinelli L."/>
            <person name="Marton T."/>
            <person name="Kruger M."/>
            <person name="Pelin A."/>
            <person name="Brachmann A."/>
            <person name="Corradi N."/>
        </authorList>
    </citation>
    <scope>NUCLEOTIDE SEQUENCE [LARGE SCALE GENOMIC DNA]</scope>
    <source>
        <strain evidence="2 3">A4</strain>
    </source>
</reference>
<proteinExistence type="predicted"/>
<evidence type="ECO:0000313" key="3">
    <source>
        <dbReference type="Proteomes" id="UP000234323"/>
    </source>
</evidence>
<keyword evidence="3" id="KW-1185">Reference proteome</keyword>
<accession>A0A2I1HC11</accession>
<keyword evidence="1" id="KW-1133">Transmembrane helix</keyword>
<evidence type="ECO:0000256" key="1">
    <source>
        <dbReference type="SAM" id="Phobius"/>
    </source>
</evidence>
<keyword evidence="1" id="KW-0472">Membrane</keyword>
<keyword evidence="1" id="KW-0812">Transmembrane</keyword>
<gene>
    <name evidence="2" type="ORF">RhiirA4_428222</name>
</gene>
<comment type="caution">
    <text evidence="2">The sequence shown here is derived from an EMBL/GenBank/DDBJ whole genome shotgun (WGS) entry which is preliminary data.</text>
</comment>
<feature type="transmembrane region" description="Helical" evidence="1">
    <location>
        <begin position="60"/>
        <end position="78"/>
    </location>
</feature>
<name>A0A2I1HC11_9GLOM</name>
<sequence length="109" mass="12403">DGLGLQILALKNATNVPFPFFSLGMYSDITGLKISVLEDGLGLQILALKNVLGYYWTQDFGFGVSICIVCCFFFFFDWNTTNVPFLFFSFLWGRTWIPDFGFEAKNKRA</sequence>